<proteinExistence type="predicted"/>
<dbReference type="SUPFAM" id="SSF58104">
    <property type="entry name" value="Methyl-accepting chemotaxis protein (MCP) signaling domain"/>
    <property type="match status" value="1"/>
</dbReference>
<dbReference type="InterPro" id="IPR004089">
    <property type="entry name" value="MCPsignal_dom"/>
</dbReference>
<keyword evidence="1" id="KW-0807">Transducer</keyword>
<organism evidence="3 4">
    <name type="scientific">Lacibacterium aquatile</name>
    <dbReference type="NCBI Taxonomy" id="1168082"/>
    <lineage>
        <taxon>Bacteria</taxon>
        <taxon>Pseudomonadati</taxon>
        <taxon>Pseudomonadota</taxon>
        <taxon>Alphaproteobacteria</taxon>
        <taxon>Rhodospirillales</taxon>
        <taxon>Rhodospirillaceae</taxon>
    </lineage>
</organism>
<dbReference type="Gene3D" id="1.10.287.950">
    <property type="entry name" value="Methyl-accepting chemotaxis protein"/>
    <property type="match status" value="1"/>
</dbReference>
<evidence type="ECO:0000313" key="4">
    <source>
        <dbReference type="Proteomes" id="UP001597295"/>
    </source>
</evidence>
<gene>
    <name evidence="3" type="ORF">ACFSM5_02505</name>
</gene>
<evidence type="ECO:0000259" key="2">
    <source>
        <dbReference type="PROSITE" id="PS50111"/>
    </source>
</evidence>
<dbReference type="RefSeq" id="WP_379874658.1">
    <property type="nucleotide sequence ID" value="NZ_JBHUIP010000003.1"/>
</dbReference>
<accession>A0ABW5DKZ8</accession>
<dbReference type="PROSITE" id="PS50111">
    <property type="entry name" value="CHEMOTAXIS_TRANSDUC_2"/>
    <property type="match status" value="1"/>
</dbReference>
<dbReference type="Proteomes" id="UP001597295">
    <property type="component" value="Unassembled WGS sequence"/>
</dbReference>
<comment type="caution">
    <text evidence="3">The sequence shown here is derived from an EMBL/GenBank/DDBJ whole genome shotgun (WGS) entry which is preliminary data.</text>
</comment>
<dbReference type="EMBL" id="JBHUIP010000003">
    <property type="protein sequence ID" value="MFD2261742.1"/>
    <property type="molecule type" value="Genomic_DNA"/>
</dbReference>
<evidence type="ECO:0000256" key="1">
    <source>
        <dbReference type="PROSITE-ProRule" id="PRU00284"/>
    </source>
</evidence>
<name>A0ABW5DKZ8_9PROT</name>
<sequence length="392" mass="42462">MRRGIGTLESQRTDVQRASDAIARRADETKRQIGDAVRSLQVGDATRQRIEHACSMIDAGRGKKLPEAARDWWQGLAASDRDSVKAAACRLQSRQLTHAARDFDREAQALGSAMSSLAKGVRDIALLGQDVAGTGSGGTNFDRLTATVAAAAGLLRDYASARTQIDATLQTVVQNIDELGRHMKKVDSIETDIRLMGLNTTLRCSRIGDRGRALSVIAQELRLYADQIAQQAETVFTDLDQLTGQARDLDRREDESAQLSQKDADAVVADLQATQENFSGLASALGTALSTLERNSQNAAIPLQRTADAMLDQQRFSQGMMRAAQDLDSAVASLPDQGASETIQAHLKALGGSHYTMESQRVIHQLFTVGETETITSPVKKPTDQSLEDILF</sequence>
<reference evidence="4" key="1">
    <citation type="journal article" date="2019" name="Int. J. Syst. Evol. Microbiol.">
        <title>The Global Catalogue of Microorganisms (GCM) 10K type strain sequencing project: providing services to taxonomists for standard genome sequencing and annotation.</title>
        <authorList>
            <consortium name="The Broad Institute Genomics Platform"/>
            <consortium name="The Broad Institute Genome Sequencing Center for Infectious Disease"/>
            <person name="Wu L."/>
            <person name="Ma J."/>
        </authorList>
    </citation>
    <scope>NUCLEOTIDE SEQUENCE [LARGE SCALE GENOMIC DNA]</scope>
    <source>
        <strain evidence="4">CGMCC 1.19062</strain>
    </source>
</reference>
<protein>
    <recommendedName>
        <fullName evidence="2">Methyl-accepting transducer domain-containing protein</fullName>
    </recommendedName>
</protein>
<feature type="domain" description="Methyl-accepting transducer" evidence="2">
    <location>
        <begin position="85"/>
        <end position="314"/>
    </location>
</feature>
<keyword evidence="4" id="KW-1185">Reference proteome</keyword>
<evidence type="ECO:0000313" key="3">
    <source>
        <dbReference type="EMBL" id="MFD2261742.1"/>
    </source>
</evidence>